<dbReference type="AlphaFoldDB" id="G9P3B3"/>
<comment type="caution">
    <text evidence="1">The sequence shown here is derived from an EMBL/GenBank/DDBJ whole genome shotgun (WGS) entry which is preliminary data.</text>
</comment>
<evidence type="ECO:0000313" key="1">
    <source>
        <dbReference type="EMBL" id="EHK42874.1"/>
    </source>
</evidence>
<dbReference type="HOGENOM" id="CLU_1938456_0_0_1"/>
<proteinExistence type="predicted"/>
<name>G9P3B3_HYPAI</name>
<organism evidence="1 2">
    <name type="scientific">Hypocrea atroviridis (strain ATCC 20476 / IMI 206040)</name>
    <name type="common">Trichoderma atroviride</name>
    <dbReference type="NCBI Taxonomy" id="452589"/>
    <lineage>
        <taxon>Eukaryota</taxon>
        <taxon>Fungi</taxon>
        <taxon>Dikarya</taxon>
        <taxon>Ascomycota</taxon>
        <taxon>Pezizomycotina</taxon>
        <taxon>Sordariomycetes</taxon>
        <taxon>Hypocreomycetidae</taxon>
        <taxon>Hypocreales</taxon>
        <taxon>Hypocreaceae</taxon>
        <taxon>Trichoderma</taxon>
    </lineage>
</organism>
<accession>G9P3B3</accession>
<protein>
    <submittedName>
        <fullName evidence="1">Uncharacterized protein</fullName>
    </submittedName>
</protein>
<sequence>MYVSKVSTSFPSLARPYLSMPPKPFTTSSALPSVHSSSTLEMKNKSQTNSLVLLPTSGYFWDDGGLATFCRKMIQKRNAVSPSQSSSGFQSLAIKFPRPVIARFEAVPSVNLALYHAKTFCFPTLLKQQT</sequence>
<keyword evidence="2" id="KW-1185">Reference proteome</keyword>
<dbReference type="Proteomes" id="UP000005426">
    <property type="component" value="Unassembled WGS sequence"/>
</dbReference>
<reference evidence="1 2" key="1">
    <citation type="journal article" date="2011" name="Genome Biol.">
        <title>Comparative genome sequence analysis underscores mycoparasitism as the ancestral life style of Trichoderma.</title>
        <authorList>
            <person name="Kubicek C.P."/>
            <person name="Herrera-Estrella A."/>
            <person name="Seidl-Seiboth V."/>
            <person name="Martinez D.A."/>
            <person name="Druzhinina I.S."/>
            <person name="Thon M."/>
            <person name="Zeilinger S."/>
            <person name="Casas-Flores S."/>
            <person name="Horwitz B.A."/>
            <person name="Mukherjee P.K."/>
            <person name="Mukherjee M."/>
            <person name="Kredics L."/>
            <person name="Alcaraz L.D."/>
            <person name="Aerts A."/>
            <person name="Antal Z."/>
            <person name="Atanasova L."/>
            <person name="Cervantes-Badillo M.G."/>
            <person name="Challacombe J."/>
            <person name="Chertkov O."/>
            <person name="McCluskey K."/>
            <person name="Coulpier F."/>
            <person name="Deshpande N."/>
            <person name="von Doehren H."/>
            <person name="Ebbole D.J."/>
            <person name="Esquivel-Naranjo E.U."/>
            <person name="Fekete E."/>
            <person name="Flipphi M."/>
            <person name="Glaser F."/>
            <person name="Gomez-Rodriguez E.Y."/>
            <person name="Gruber S."/>
            <person name="Han C."/>
            <person name="Henrissat B."/>
            <person name="Hermosa R."/>
            <person name="Hernandez-Onate M."/>
            <person name="Karaffa L."/>
            <person name="Kosti I."/>
            <person name="Le Crom S."/>
            <person name="Lindquist E."/>
            <person name="Lucas S."/>
            <person name="Luebeck M."/>
            <person name="Luebeck P.S."/>
            <person name="Margeot A."/>
            <person name="Metz B."/>
            <person name="Misra M."/>
            <person name="Nevalainen H."/>
            <person name="Omann M."/>
            <person name="Packer N."/>
            <person name="Perrone G."/>
            <person name="Uresti-Rivera E.E."/>
            <person name="Salamov A."/>
            <person name="Schmoll M."/>
            <person name="Seiboth B."/>
            <person name="Shapiro H."/>
            <person name="Sukno S."/>
            <person name="Tamayo-Ramos J.A."/>
            <person name="Tisch D."/>
            <person name="Wiest A."/>
            <person name="Wilkinson H.H."/>
            <person name="Zhang M."/>
            <person name="Coutinho P.M."/>
            <person name="Kenerley C.M."/>
            <person name="Monte E."/>
            <person name="Baker S.E."/>
            <person name="Grigoriev I.V."/>
        </authorList>
    </citation>
    <scope>NUCLEOTIDE SEQUENCE [LARGE SCALE GENOMIC DNA]</scope>
    <source>
        <strain evidence="2">ATCC 20476 / IMI 206040</strain>
    </source>
</reference>
<gene>
    <name evidence="1" type="ORF">TRIATDRAFT_300898</name>
</gene>
<evidence type="ECO:0000313" key="2">
    <source>
        <dbReference type="Proteomes" id="UP000005426"/>
    </source>
</evidence>
<dbReference type="EMBL" id="ABDG02000026">
    <property type="protein sequence ID" value="EHK42874.1"/>
    <property type="molecule type" value="Genomic_DNA"/>
</dbReference>